<dbReference type="AlphaFoldDB" id="B0DJ75"/>
<dbReference type="GeneID" id="6079571"/>
<evidence type="ECO:0000313" key="3">
    <source>
        <dbReference type="Proteomes" id="UP000001194"/>
    </source>
</evidence>
<dbReference type="EMBL" id="DS547113">
    <property type="protein sequence ID" value="EDR05470.1"/>
    <property type="molecule type" value="Genomic_DNA"/>
</dbReference>
<dbReference type="GeneID" id="6083108"/>
<proteinExistence type="predicted"/>
<evidence type="ECO:0000313" key="1">
    <source>
        <dbReference type="EMBL" id="EDR01846.1"/>
    </source>
</evidence>
<dbReference type="Proteomes" id="UP000001194">
    <property type="component" value="Unassembled WGS sequence"/>
</dbReference>
<sequence>MKGLCHNEILFVDSMLKKRVDTTVLLLEQWQGHTWHIQIQGIGSLRHYC</sequence>
<dbReference type="RefSeq" id="XP_001884028.1">
    <property type="nucleotide sequence ID" value="XM_001883993.1"/>
</dbReference>
<dbReference type="InParanoid" id="B0DJ75"/>
<dbReference type="EMBL" id="DS547135">
    <property type="protein sequence ID" value="EDR01846.1"/>
    <property type="molecule type" value="Genomic_DNA"/>
</dbReference>
<accession>B0DJ75</accession>
<dbReference type="HOGENOM" id="CLU_3143316_0_0_1"/>
<protein>
    <submittedName>
        <fullName evidence="2">Predicted protein</fullName>
    </submittedName>
</protein>
<dbReference type="RefSeq" id="XP_001887456.1">
    <property type="nucleotide sequence ID" value="XM_001887421.1"/>
</dbReference>
<evidence type="ECO:0000313" key="2">
    <source>
        <dbReference type="EMBL" id="EDR05470.1"/>
    </source>
</evidence>
<gene>
    <name evidence="2" type="ORF">LACBIDRAFT_303249</name>
    <name evidence="1" type="ORF">LACBIDRAFT_310347</name>
</gene>
<reference evidence="2 3" key="1">
    <citation type="journal article" date="2008" name="Nature">
        <title>The genome of Laccaria bicolor provides insights into mycorrhizal symbiosis.</title>
        <authorList>
            <person name="Martin F."/>
            <person name="Aerts A."/>
            <person name="Ahren D."/>
            <person name="Brun A."/>
            <person name="Danchin E.G.J."/>
            <person name="Duchaussoy F."/>
            <person name="Gibon J."/>
            <person name="Kohler A."/>
            <person name="Lindquist E."/>
            <person name="Pereda V."/>
            <person name="Salamov A."/>
            <person name="Shapiro H.J."/>
            <person name="Wuyts J."/>
            <person name="Blaudez D."/>
            <person name="Buee M."/>
            <person name="Brokstein P."/>
            <person name="Canbaeck B."/>
            <person name="Cohen D."/>
            <person name="Courty P.E."/>
            <person name="Coutinho P.M."/>
            <person name="Delaruelle C."/>
            <person name="Detter J.C."/>
            <person name="Deveau A."/>
            <person name="DiFazio S."/>
            <person name="Duplessis S."/>
            <person name="Fraissinet-Tachet L."/>
            <person name="Lucic E."/>
            <person name="Frey-Klett P."/>
            <person name="Fourrey C."/>
            <person name="Feussner I."/>
            <person name="Gay G."/>
            <person name="Grimwood J."/>
            <person name="Hoegger P.J."/>
            <person name="Jain P."/>
            <person name="Kilaru S."/>
            <person name="Labbe J."/>
            <person name="Lin Y.C."/>
            <person name="Legue V."/>
            <person name="Le Tacon F."/>
            <person name="Marmeisse R."/>
            <person name="Melayah D."/>
            <person name="Montanini B."/>
            <person name="Muratet M."/>
            <person name="Nehls U."/>
            <person name="Niculita-Hirzel H."/>
            <person name="Oudot-Le Secq M.P."/>
            <person name="Peter M."/>
            <person name="Quesneville H."/>
            <person name="Rajashekar B."/>
            <person name="Reich M."/>
            <person name="Rouhier N."/>
            <person name="Schmutz J."/>
            <person name="Yin T."/>
            <person name="Chalot M."/>
            <person name="Henrissat B."/>
            <person name="Kuees U."/>
            <person name="Lucas S."/>
            <person name="Van de Peer Y."/>
            <person name="Podila G.K."/>
            <person name="Polle A."/>
            <person name="Pukkila P.J."/>
            <person name="Richardson P.M."/>
            <person name="Rouze P."/>
            <person name="Sanders I.R."/>
            <person name="Stajich J.E."/>
            <person name="Tunlid A."/>
            <person name="Tuskan G."/>
            <person name="Grigoriev I.V."/>
        </authorList>
    </citation>
    <scope>NUCLEOTIDE SEQUENCE [LARGE SCALE GENOMIC DNA]</scope>
    <source>
        <strain evidence="3">S238N-H82 / ATCC MYA-4686</strain>
    </source>
</reference>
<keyword evidence="3" id="KW-1185">Reference proteome</keyword>
<organism evidence="3">
    <name type="scientific">Laccaria bicolor (strain S238N-H82 / ATCC MYA-4686)</name>
    <name type="common">Bicoloured deceiver</name>
    <name type="synonym">Laccaria laccata var. bicolor</name>
    <dbReference type="NCBI Taxonomy" id="486041"/>
    <lineage>
        <taxon>Eukaryota</taxon>
        <taxon>Fungi</taxon>
        <taxon>Dikarya</taxon>
        <taxon>Basidiomycota</taxon>
        <taxon>Agaricomycotina</taxon>
        <taxon>Agaricomycetes</taxon>
        <taxon>Agaricomycetidae</taxon>
        <taxon>Agaricales</taxon>
        <taxon>Agaricineae</taxon>
        <taxon>Hydnangiaceae</taxon>
        <taxon>Laccaria</taxon>
    </lineage>
</organism>
<dbReference type="KEGG" id="lbc:LACBIDRAFT_310347"/>
<dbReference type="KEGG" id="lbc:LACBIDRAFT_303249"/>
<name>B0DJ75_LACBS</name>